<dbReference type="AlphaFoldDB" id="A0A0H3NPL3"/>
<protein>
    <submittedName>
        <fullName evidence="1">Uncharacterized protein</fullName>
    </submittedName>
</protein>
<dbReference type="Proteomes" id="UP000008084">
    <property type="component" value="Chromosome"/>
</dbReference>
<dbReference type="KEGG" id="yey:Y11_10651"/>
<sequence>MEGFVDAMGQNSLLLHWAQTKILTDRQLSFEKRFYGSDQKNRLIS</sequence>
<evidence type="ECO:0000313" key="1">
    <source>
        <dbReference type="EMBL" id="CBY27116.1"/>
    </source>
</evidence>
<dbReference type="EMBL" id="FR729477">
    <property type="protein sequence ID" value="CBY27116.1"/>
    <property type="molecule type" value="Genomic_DNA"/>
</dbReference>
<gene>
    <name evidence="1" type="ordered locus">Y11_10651</name>
</gene>
<organism evidence="1 2">
    <name type="scientific">Yersinia enterocolitica subsp. palearctica serotype O:3 (strain DSM 13030 / CIP 106945 / Y11)</name>
    <dbReference type="NCBI Taxonomy" id="930944"/>
    <lineage>
        <taxon>Bacteria</taxon>
        <taxon>Pseudomonadati</taxon>
        <taxon>Pseudomonadota</taxon>
        <taxon>Gammaproteobacteria</taxon>
        <taxon>Enterobacterales</taxon>
        <taxon>Yersiniaceae</taxon>
        <taxon>Yersinia</taxon>
    </lineage>
</organism>
<accession>A0A0H3NPL3</accession>
<reference evidence="1 2" key="1">
    <citation type="journal article" date="2011" name="J. Bacteriol.">
        <title>Complete genome sequence of Yersinia enterocolitica subsp. palearctica serogroup O:3.</title>
        <authorList>
            <person name="Batzilla J."/>
            <person name="Hoper D."/>
            <person name="Antonenka U."/>
            <person name="Heesemann J."/>
            <person name="Rakin A."/>
        </authorList>
    </citation>
    <scope>NUCLEOTIDE SEQUENCE [LARGE SCALE GENOMIC DNA]</scope>
    <source>
        <strain evidence="2">DSM 13030 / CIP 106945 / Y11</strain>
    </source>
</reference>
<evidence type="ECO:0000313" key="2">
    <source>
        <dbReference type="Proteomes" id="UP000008084"/>
    </source>
</evidence>
<dbReference type="HOGENOM" id="CLU_3207191_0_0_6"/>
<proteinExistence type="predicted"/>
<name>A0A0H3NPL3_YERE1</name>